<dbReference type="SUPFAM" id="SSF56801">
    <property type="entry name" value="Acetyl-CoA synthetase-like"/>
    <property type="match status" value="1"/>
</dbReference>
<dbReference type="InterPro" id="IPR000873">
    <property type="entry name" value="AMP-dep_synth/lig_dom"/>
</dbReference>
<dbReference type="GO" id="GO:0004467">
    <property type="term" value="F:long-chain fatty acid-CoA ligase activity"/>
    <property type="evidence" value="ECO:0007669"/>
    <property type="project" value="TreeGrafter"/>
</dbReference>
<reference evidence="22" key="1">
    <citation type="submission" date="2022-12" db="EMBL/GenBank/DDBJ databases">
        <title>Chromosome-level genome assembly of the bean flower thrips Megalurothrips usitatus.</title>
        <authorList>
            <person name="Ma L."/>
            <person name="Liu Q."/>
            <person name="Li H."/>
            <person name="Cai W."/>
        </authorList>
    </citation>
    <scope>NUCLEOTIDE SEQUENCE</scope>
    <source>
        <strain evidence="22">Cailab_2022a</strain>
    </source>
</reference>
<gene>
    <name evidence="22" type="ORF">ONE63_004268</name>
</gene>
<keyword evidence="4" id="KW-1003">Cell membrane</keyword>
<comment type="catalytic activity">
    <reaction evidence="16">
        <text>tetracosanoate + ATP + CoA = tetracosanoyl-CoA + AMP + diphosphate</text>
        <dbReference type="Rhea" id="RHEA:33639"/>
        <dbReference type="ChEBI" id="CHEBI:30616"/>
        <dbReference type="ChEBI" id="CHEBI:31014"/>
        <dbReference type="ChEBI" id="CHEBI:33019"/>
        <dbReference type="ChEBI" id="CHEBI:57287"/>
        <dbReference type="ChEBI" id="CHEBI:65052"/>
        <dbReference type="ChEBI" id="CHEBI:456215"/>
    </reaction>
    <physiologicalReaction direction="left-to-right" evidence="16">
        <dbReference type="Rhea" id="RHEA:33640"/>
    </physiologicalReaction>
</comment>
<comment type="similarity">
    <text evidence="2">Belongs to the ATP-dependent AMP-binding enzyme family.</text>
</comment>
<dbReference type="EMBL" id="JAPTSV010000015">
    <property type="protein sequence ID" value="KAJ1520038.1"/>
    <property type="molecule type" value="Genomic_DNA"/>
</dbReference>
<dbReference type="InterPro" id="IPR042099">
    <property type="entry name" value="ANL_N_sf"/>
</dbReference>
<evidence type="ECO:0000256" key="5">
    <source>
        <dbReference type="ARBA" id="ARBA00022598"/>
    </source>
</evidence>
<feature type="domain" description="AMP-binding enzyme C-terminal" evidence="21">
    <location>
        <begin position="523"/>
        <end position="598"/>
    </location>
</feature>
<evidence type="ECO:0000256" key="9">
    <source>
        <dbReference type="ARBA" id="ARBA00022989"/>
    </source>
</evidence>
<dbReference type="Proteomes" id="UP001075354">
    <property type="component" value="Chromosome 15"/>
</dbReference>
<dbReference type="GO" id="GO:0005778">
    <property type="term" value="C:peroxisomal membrane"/>
    <property type="evidence" value="ECO:0007669"/>
    <property type="project" value="UniProtKB-SubCell"/>
</dbReference>
<evidence type="ECO:0000256" key="15">
    <source>
        <dbReference type="ARBA" id="ARBA00046271"/>
    </source>
</evidence>
<dbReference type="GO" id="GO:0005789">
    <property type="term" value="C:endoplasmic reticulum membrane"/>
    <property type="evidence" value="ECO:0007669"/>
    <property type="project" value="TreeGrafter"/>
</dbReference>
<evidence type="ECO:0000256" key="2">
    <source>
        <dbReference type="ARBA" id="ARBA00006432"/>
    </source>
</evidence>
<evidence type="ECO:0000256" key="4">
    <source>
        <dbReference type="ARBA" id="ARBA00022475"/>
    </source>
</evidence>
<comment type="subcellular location">
    <subcellularLocation>
        <location evidence="1">Cell membrane</location>
        <topology evidence="1">Multi-pass membrane protein</topology>
    </subcellularLocation>
    <subcellularLocation>
        <location evidence="15">Peroxisome membrane</location>
    </subcellularLocation>
</comment>
<evidence type="ECO:0000256" key="18">
    <source>
        <dbReference type="ARBA" id="ARBA00068795"/>
    </source>
</evidence>
<comment type="caution">
    <text evidence="22">The sequence shown here is derived from an EMBL/GenBank/DDBJ whole genome shotgun (WGS) entry which is preliminary data.</text>
</comment>
<evidence type="ECO:0000256" key="1">
    <source>
        <dbReference type="ARBA" id="ARBA00004651"/>
    </source>
</evidence>
<dbReference type="Gene3D" id="3.30.300.30">
    <property type="match status" value="1"/>
</dbReference>
<dbReference type="InterPro" id="IPR025110">
    <property type="entry name" value="AMP-bd_C"/>
</dbReference>
<evidence type="ECO:0000259" key="20">
    <source>
        <dbReference type="Pfam" id="PF00501"/>
    </source>
</evidence>
<evidence type="ECO:0000256" key="8">
    <source>
        <dbReference type="ARBA" id="ARBA00022840"/>
    </source>
</evidence>
<dbReference type="NCBIfam" id="NF006134">
    <property type="entry name" value="PRK08279.1"/>
    <property type="match status" value="1"/>
</dbReference>
<dbReference type="GO" id="GO:0005524">
    <property type="term" value="F:ATP binding"/>
    <property type="evidence" value="ECO:0007669"/>
    <property type="project" value="UniProtKB-KW"/>
</dbReference>
<evidence type="ECO:0000313" key="22">
    <source>
        <dbReference type="EMBL" id="KAJ1520038.1"/>
    </source>
</evidence>
<keyword evidence="3" id="KW-0813">Transport</keyword>
<dbReference type="InterPro" id="IPR020845">
    <property type="entry name" value="AMP-binding_CS"/>
</dbReference>
<evidence type="ECO:0000313" key="23">
    <source>
        <dbReference type="Proteomes" id="UP001075354"/>
    </source>
</evidence>
<evidence type="ECO:0000256" key="3">
    <source>
        <dbReference type="ARBA" id="ARBA00022448"/>
    </source>
</evidence>
<keyword evidence="7" id="KW-0547">Nucleotide-binding</keyword>
<organism evidence="22 23">
    <name type="scientific">Megalurothrips usitatus</name>
    <name type="common">bean blossom thrips</name>
    <dbReference type="NCBI Taxonomy" id="439358"/>
    <lineage>
        <taxon>Eukaryota</taxon>
        <taxon>Metazoa</taxon>
        <taxon>Ecdysozoa</taxon>
        <taxon>Arthropoda</taxon>
        <taxon>Hexapoda</taxon>
        <taxon>Insecta</taxon>
        <taxon>Pterygota</taxon>
        <taxon>Neoptera</taxon>
        <taxon>Paraneoptera</taxon>
        <taxon>Thysanoptera</taxon>
        <taxon>Terebrantia</taxon>
        <taxon>Thripoidea</taxon>
        <taxon>Thripidae</taxon>
        <taxon>Megalurothrips</taxon>
    </lineage>
</organism>
<keyword evidence="5" id="KW-0436">Ligase</keyword>
<evidence type="ECO:0000256" key="13">
    <source>
        <dbReference type="ARBA" id="ARBA00036527"/>
    </source>
</evidence>
<dbReference type="PANTHER" id="PTHR43107:SF15">
    <property type="entry name" value="FATTY ACID TRANSPORT PROTEIN 3, ISOFORM A"/>
    <property type="match status" value="1"/>
</dbReference>
<dbReference type="GO" id="GO:0005324">
    <property type="term" value="F:long-chain fatty acid transmembrane transporter activity"/>
    <property type="evidence" value="ECO:0007669"/>
    <property type="project" value="TreeGrafter"/>
</dbReference>
<keyword evidence="23" id="KW-1185">Reference proteome</keyword>
<keyword evidence="11" id="KW-0472">Membrane</keyword>
<evidence type="ECO:0000256" key="12">
    <source>
        <dbReference type="ARBA" id="ARBA00023140"/>
    </source>
</evidence>
<accession>A0AAV7X5E0</accession>
<evidence type="ECO:0000256" key="17">
    <source>
        <dbReference type="ARBA" id="ARBA00060276"/>
    </source>
</evidence>
<keyword evidence="12" id="KW-0576">Peroxisome</keyword>
<protein>
    <recommendedName>
        <fullName evidence="18">Very long-chain fatty acid transport protein</fullName>
    </recommendedName>
    <alternativeName>
        <fullName evidence="14">Long-chain-fatty-acid--CoA ligase</fullName>
    </alternativeName>
    <alternativeName>
        <fullName evidence="19">Very-long-chain acyl-CoA synthetase</fullName>
    </alternativeName>
</protein>
<evidence type="ECO:0000256" key="14">
    <source>
        <dbReference type="ARBA" id="ARBA00041297"/>
    </source>
</evidence>
<keyword evidence="6" id="KW-0812">Transmembrane</keyword>
<comment type="function">
    <text evidence="17">Acyl-CoA synthetase required for both the import of long chain fatty acids (LCFAs) (C14-C18) and the activation very long chain fatty acids (VLCFAs) (C20-C26) by esterification of the fatty acids into metabolically active CoA-thioesters for subsequent degradation or incorporation into phospholipids. The transport and fatty acyl-CoA synthetase activities are genetically separable and are thus independent activities. Esterifies VLCFAs in the peroxisome matrix. The VLCFAs are actively transported into peroxisomes by a PXA1-PXA2 heterodimeric transporter in the peroxisomal membrane.</text>
</comment>
<keyword evidence="10" id="KW-0445">Lipid transport</keyword>
<dbReference type="Pfam" id="PF13193">
    <property type="entry name" value="AMP-binding_C"/>
    <property type="match status" value="1"/>
</dbReference>
<dbReference type="FunFam" id="3.40.50.12780:FF:000019">
    <property type="entry name" value="Long-chain fatty acid transporter"/>
    <property type="match status" value="1"/>
</dbReference>
<comment type="catalytic activity">
    <reaction evidence="13">
        <text>a very long-chain fatty acid + ATP + CoA = a very long-chain fatty acyl-CoA + AMP + diphosphate</text>
        <dbReference type="Rhea" id="RHEA:54536"/>
        <dbReference type="ChEBI" id="CHEBI:30616"/>
        <dbReference type="ChEBI" id="CHEBI:33019"/>
        <dbReference type="ChEBI" id="CHEBI:57287"/>
        <dbReference type="ChEBI" id="CHEBI:58950"/>
        <dbReference type="ChEBI" id="CHEBI:138261"/>
        <dbReference type="ChEBI" id="CHEBI:456215"/>
    </reaction>
    <physiologicalReaction direction="left-to-right" evidence="13">
        <dbReference type="Rhea" id="RHEA:54537"/>
    </physiologicalReaction>
</comment>
<name>A0AAV7X5E0_9NEOP</name>
<evidence type="ECO:0000256" key="11">
    <source>
        <dbReference type="ARBA" id="ARBA00023136"/>
    </source>
</evidence>
<proteinExistence type="inferred from homology"/>
<dbReference type="PANTHER" id="PTHR43107">
    <property type="entry name" value="LONG-CHAIN FATTY ACID TRANSPORT PROTEIN"/>
    <property type="match status" value="1"/>
</dbReference>
<evidence type="ECO:0000256" key="6">
    <source>
        <dbReference type="ARBA" id="ARBA00022692"/>
    </source>
</evidence>
<keyword evidence="9" id="KW-1133">Transmembrane helix</keyword>
<sequence length="644" mass="70609">MEPLHRLLFGLVAVLTATYLLGWTALVPMPTQVALAVLVLVATRHRRRLLVIIRTLPRDLTFVHRYLGIKMAASQYRKNNDSVTGIFSRGARADPGRVLIRFNDEKWTYQDIELYSNRVANAFLAAGLKKGDTVALFMGNCPQYVCLWLGLAKIGVVVACINYNLRSQPLVHSIAVAGCVAAIFSKDLADALLEVRGDFSSPPRMFQLGGEAADAAVQDLQVLLDRAPSGAPDCPPPGYRDKLLYIYTSGTTGLPKAAILPHSRYLFAVLAALKSLRLKKSDVVYNPLPLYHTTGGNVGVGLALIAGLTVVIKPKFSASAYFPDCAKYGCTMAQYIGEMCRYVLAVPPRPEDRQHQVRVMLGNGMRPTIWKTFVERFNIPNVVELYGATEGNANIVNLDNTIGAVGFLAQSLPQSIYPVAIVKTNLETGEILRNERGLCDRCGVDEPGMFIGLISNSDPTREFHGYLDKEASRKKVIEDVFVKGDKYFITGDILVMDELGYMYFKDRTGDSFRWKGENVASAEVEAAVCAILGLRDVAVYGVEVAGAEGRAGMAAIVDPEDSVSMDALAQGVDKMLPAYARPVFVRKVPALEMTGTYKVKKYVLQKEAFDPAVVKDPLFIRTGKTYAPFAAQDMQDLQSGKIRL</sequence>
<evidence type="ECO:0000256" key="10">
    <source>
        <dbReference type="ARBA" id="ARBA00023055"/>
    </source>
</evidence>
<dbReference type="GO" id="GO:0005886">
    <property type="term" value="C:plasma membrane"/>
    <property type="evidence" value="ECO:0007669"/>
    <property type="project" value="UniProtKB-SubCell"/>
</dbReference>
<dbReference type="PROSITE" id="PS00455">
    <property type="entry name" value="AMP_BINDING"/>
    <property type="match status" value="1"/>
</dbReference>
<dbReference type="FunFam" id="3.30.300.30:FF:000020">
    <property type="entry name" value="Long-chain fatty acid transporter"/>
    <property type="match status" value="1"/>
</dbReference>
<dbReference type="InterPro" id="IPR045851">
    <property type="entry name" value="AMP-bd_C_sf"/>
</dbReference>
<evidence type="ECO:0000256" key="7">
    <source>
        <dbReference type="ARBA" id="ARBA00022741"/>
    </source>
</evidence>
<evidence type="ECO:0000256" key="16">
    <source>
        <dbReference type="ARBA" id="ARBA00048666"/>
    </source>
</evidence>
<dbReference type="Pfam" id="PF00501">
    <property type="entry name" value="AMP-binding"/>
    <property type="match status" value="1"/>
</dbReference>
<keyword evidence="8" id="KW-0067">ATP-binding</keyword>
<evidence type="ECO:0000256" key="19">
    <source>
        <dbReference type="ARBA" id="ARBA00078285"/>
    </source>
</evidence>
<dbReference type="GO" id="GO:0044539">
    <property type="term" value="P:long-chain fatty acid import into cell"/>
    <property type="evidence" value="ECO:0007669"/>
    <property type="project" value="TreeGrafter"/>
</dbReference>
<evidence type="ECO:0000259" key="21">
    <source>
        <dbReference type="Pfam" id="PF13193"/>
    </source>
</evidence>
<dbReference type="AlphaFoldDB" id="A0AAV7X5E0"/>
<dbReference type="Gene3D" id="3.40.50.12780">
    <property type="entry name" value="N-terminal domain of ligase-like"/>
    <property type="match status" value="1"/>
</dbReference>
<feature type="domain" description="AMP-dependent synthetase/ligase" evidence="20">
    <location>
        <begin position="88"/>
        <end position="406"/>
    </location>
</feature>